<dbReference type="PROSITE" id="PS00329">
    <property type="entry name" value="HSP70_2"/>
    <property type="match status" value="1"/>
</dbReference>
<evidence type="ECO:0000259" key="9">
    <source>
        <dbReference type="Pfam" id="PF01370"/>
    </source>
</evidence>
<keyword evidence="5" id="KW-0378">Hydrolase</keyword>
<dbReference type="PROSITE" id="PS01036">
    <property type="entry name" value="HSP70_3"/>
    <property type="match status" value="1"/>
</dbReference>
<name>A0A2K0ULH1_TRIHA</name>
<dbReference type="FunFam" id="1.20.1270.10:FF:000014">
    <property type="entry name" value="Heat shock protein 70"/>
    <property type="match status" value="1"/>
</dbReference>
<dbReference type="Gene3D" id="3.90.640.10">
    <property type="entry name" value="Actin, Chain A, domain 4"/>
    <property type="match status" value="1"/>
</dbReference>
<evidence type="ECO:0000256" key="5">
    <source>
        <dbReference type="ARBA" id="ARBA00022801"/>
    </source>
</evidence>
<sequence>MMSRHTLSPYRSISYCNTLHRHPYHTYTMVVKVFVTGVTGYIGGTAFDYIYNAHKDNEYTLLVRSEARAQAVKAKYPTAKFVYGSLDDVDVIEQAASEADVVVHTADSADHIPSAQAIAKGLEKGHTAEKPGYWLHLSGTGILTWYDLVNGREGQPPLPEQKYHDINDIERIKTLDDRAPHRLIDKIVIGANSDAVKIAILCPPLIYGKGSGAGNTQTIQIPTLVDITLSEGFAPVVGEGKNEWDYVHIDDLADLFLKLFNATQDPSKNANPEIFGANGYFYVPYGTLNFTKIAERAAEEIKKQGYWADVPLKRVTLAEQRKLKGYRPVAGSLGQNSKGVAERASKYLGWAPGQRISVEDDVAEVIIVYDGAVGIDLGTTYSCVATYEGNNVEIIANEQGSFTTPSFVSFTDKERLIGEAAKNNAAMNPINTVFDAKRLIGRRFDDPTVKKDIESWPFKVIDDAGNPKIEVEYLGEKKSFSAQEISSMVLLKMKEIAETKLGKKVEKAVITVPAYFNDNQRQATKDAGAIAGLNVLRIINEPTAAAIAYGLGAGKTDKERNVLIYDLGGGTFDVSLLNIQGGVFTVKATAGDTHLGGQDFDTNLLDHCKKEFTRKSKKDPSNDPRALRRLRTACERAKRTLSSGAQATIEIDSLFEGEDFTMTITRARFEELNAKAFAGTLEPVAQVLKDAAIEKSAVEEIVLVGGSTRIPKIQKLLSEFFDGKKLEKSINPDEAVAYGAAVQAGILSGKATSAETADLLLLDVVPLSLGVAMEGNIFAPVVARGQTVPTLKKRTFTTVADNQQTVQFPVYQGERVNCEDNTSLGEFTLAPIPPMRAGEAVLEVVFEVDANGILKVTATEKSSGRSANITISNSVGKLSTGEIEKMISDAEAFKTNDEAFSKRFEAKQQLESYIGRVEEIVSDPTLSLKLKRGQKEKIESTISDAMAALELGDSTAEDLKKQELALKRLVTKAMSSR</sequence>
<dbReference type="InterPro" id="IPR036291">
    <property type="entry name" value="NAD(P)-bd_dom_sf"/>
</dbReference>
<dbReference type="Gene3D" id="3.30.420.40">
    <property type="match status" value="2"/>
</dbReference>
<dbReference type="InterPro" id="IPR001509">
    <property type="entry name" value="Epimerase_deHydtase"/>
</dbReference>
<dbReference type="SUPFAM" id="SSF53067">
    <property type="entry name" value="Actin-like ATPase domain"/>
    <property type="match status" value="2"/>
</dbReference>
<dbReference type="SUPFAM" id="SSF100934">
    <property type="entry name" value="Heat shock protein 70kD (HSP70), C-terminal subdomain"/>
    <property type="match status" value="1"/>
</dbReference>
<dbReference type="EC" id="3.6.4.10" evidence="2"/>
<dbReference type="SUPFAM" id="SSF51735">
    <property type="entry name" value="NAD(P)-binding Rossmann-fold domains"/>
    <property type="match status" value="1"/>
</dbReference>
<dbReference type="GO" id="GO:0016787">
    <property type="term" value="F:hydrolase activity"/>
    <property type="evidence" value="ECO:0007669"/>
    <property type="project" value="UniProtKB-KW"/>
</dbReference>
<evidence type="ECO:0000256" key="6">
    <source>
        <dbReference type="ARBA" id="ARBA00022840"/>
    </source>
</evidence>
<dbReference type="Proteomes" id="UP000236290">
    <property type="component" value="Unassembled WGS sequence"/>
</dbReference>
<dbReference type="SUPFAM" id="SSF100920">
    <property type="entry name" value="Heat shock protein 70kD (HSP70), peptide-binding domain"/>
    <property type="match status" value="1"/>
</dbReference>
<keyword evidence="7" id="KW-0143">Chaperone</keyword>
<feature type="domain" description="NAD(P)-binding" evidence="10">
    <location>
        <begin position="37"/>
        <end position="120"/>
    </location>
</feature>
<comment type="subcellular location">
    <subcellularLocation>
        <location evidence="1">Cytoplasm</location>
    </subcellularLocation>
</comment>
<dbReference type="PANTHER" id="PTHR19375">
    <property type="entry name" value="HEAT SHOCK PROTEIN 70KDA"/>
    <property type="match status" value="1"/>
</dbReference>
<reference evidence="11 12" key="1">
    <citation type="submission" date="2017-02" db="EMBL/GenBank/DDBJ databases">
        <title>Genomes of Trichoderma spp. with biocontrol activity.</title>
        <authorList>
            <person name="Gardiner D."/>
            <person name="Kazan K."/>
            <person name="Vos C."/>
            <person name="Harvey P."/>
        </authorList>
    </citation>
    <scope>NUCLEOTIDE SEQUENCE [LARGE SCALE GENOMIC DNA]</scope>
    <source>
        <strain evidence="11 12">Tr1</strain>
    </source>
</reference>
<evidence type="ECO:0000256" key="7">
    <source>
        <dbReference type="ARBA" id="ARBA00023186"/>
    </source>
</evidence>
<evidence type="ECO:0000256" key="4">
    <source>
        <dbReference type="ARBA" id="ARBA00022741"/>
    </source>
</evidence>
<dbReference type="GO" id="GO:0005737">
    <property type="term" value="C:cytoplasm"/>
    <property type="evidence" value="ECO:0007669"/>
    <property type="project" value="UniProtKB-SubCell"/>
</dbReference>
<dbReference type="NCBIfam" id="NF001413">
    <property type="entry name" value="PRK00290.1"/>
    <property type="match status" value="1"/>
</dbReference>
<accession>A0A2K0ULH1</accession>
<dbReference type="PRINTS" id="PR00301">
    <property type="entry name" value="HEATSHOCK70"/>
</dbReference>
<keyword evidence="4" id="KW-0547">Nucleotide-binding</keyword>
<dbReference type="InterPro" id="IPR043129">
    <property type="entry name" value="ATPase_NBD"/>
</dbReference>
<dbReference type="Pfam" id="PF13460">
    <property type="entry name" value="NAD_binding_10"/>
    <property type="match status" value="1"/>
</dbReference>
<dbReference type="InterPro" id="IPR013126">
    <property type="entry name" value="Hsp_70_fam"/>
</dbReference>
<dbReference type="FunFam" id="3.90.640.10:FF:000002">
    <property type="entry name" value="Heat shock 70 kDa"/>
    <property type="match status" value="1"/>
</dbReference>
<dbReference type="Pfam" id="PF01370">
    <property type="entry name" value="Epimerase"/>
    <property type="match status" value="1"/>
</dbReference>
<keyword evidence="6" id="KW-0067">ATP-binding</keyword>
<dbReference type="Gene3D" id="3.40.50.720">
    <property type="entry name" value="NAD(P)-binding Rossmann-like Domain"/>
    <property type="match status" value="2"/>
</dbReference>
<dbReference type="InterPro" id="IPR018181">
    <property type="entry name" value="Heat_shock_70_CS"/>
</dbReference>
<dbReference type="OrthoDB" id="2401965at2759"/>
<evidence type="ECO:0000259" key="10">
    <source>
        <dbReference type="Pfam" id="PF13460"/>
    </source>
</evidence>
<dbReference type="InterPro" id="IPR029048">
    <property type="entry name" value="HSP70_C_sf"/>
</dbReference>
<keyword evidence="3" id="KW-0963">Cytoplasm</keyword>
<dbReference type="EMBL" id="MTYI01000020">
    <property type="protein sequence ID" value="PNP58636.1"/>
    <property type="molecule type" value="Genomic_DNA"/>
</dbReference>
<dbReference type="FunFam" id="3.30.420.40:FF:000172">
    <property type="entry name" value="Heat shock 70 kDa protein"/>
    <property type="match status" value="2"/>
</dbReference>
<evidence type="ECO:0000256" key="2">
    <source>
        <dbReference type="ARBA" id="ARBA00012554"/>
    </source>
</evidence>
<feature type="domain" description="NAD-dependent epimerase/dehydratase" evidence="9">
    <location>
        <begin position="184"/>
        <end position="264"/>
    </location>
</feature>
<dbReference type="InterPro" id="IPR029047">
    <property type="entry name" value="HSP70_peptide-bd_sf"/>
</dbReference>
<gene>
    <name evidence="11" type="ORF">THARTR1_01652</name>
</gene>
<proteinExistence type="predicted"/>
<dbReference type="Gene3D" id="3.30.30.30">
    <property type="match status" value="1"/>
</dbReference>
<dbReference type="Gene3D" id="2.60.34.10">
    <property type="entry name" value="Substrate Binding Domain Of DNAk, Chain A, domain 1"/>
    <property type="match status" value="1"/>
</dbReference>
<dbReference type="Gene3D" id="1.20.1270.10">
    <property type="match status" value="1"/>
</dbReference>
<dbReference type="GO" id="GO:0140662">
    <property type="term" value="F:ATP-dependent protein folding chaperone"/>
    <property type="evidence" value="ECO:0007669"/>
    <property type="project" value="InterPro"/>
</dbReference>
<dbReference type="AlphaFoldDB" id="A0A2K0ULH1"/>
<dbReference type="GO" id="GO:0005524">
    <property type="term" value="F:ATP binding"/>
    <property type="evidence" value="ECO:0007669"/>
    <property type="project" value="UniProtKB-KW"/>
</dbReference>
<comment type="catalytic activity">
    <reaction evidence="8">
        <text>ATP + H2O = ADP + phosphate + H(+)</text>
        <dbReference type="Rhea" id="RHEA:13065"/>
        <dbReference type="ChEBI" id="CHEBI:15377"/>
        <dbReference type="ChEBI" id="CHEBI:15378"/>
        <dbReference type="ChEBI" id="CHEBI:30616"/>
        <dbReference type="ChEBI" id="CHEBI:43474"/>
        <dbReference type="ChEBI" id="CHEBI:456216"/>
        <dbReference type="EC" id="3.6.4.10"/>
    </reaction>
</comment>
<evidence type="ECO:0000313" key="11">
    <source>
        <dbReference type="EMBL" id="PNP58636.1"/>
    </source>
</evidence>
<comment type="caution">
    <text evidence="11">The sequence shown here is derived from an EMBL/GenBank/DDBJ whole genome shotgun (WGS) entry which is preliminary data.</text>
</comment>
<protein>
    <recommendedName>
        <fullName evidence="2">non-chaperonin molecular chaperone ATPase</fullName>
        <ecNumber evidence="2">3.6.4.10</ecNumber>
    </recommendedName>
</protein>
<organism evidence="11 12">
    <name type="scientific">Trichoderma harzianum</name>
    <name type="common">Hypocrea lixii</name>
    <dbReference type="NCBI Taxonomy" id="5544"/>
    <lineage>
        <taxon>Eukaryota</taxon>
        <taxon>Fungi</taxon>
        <taxon>Dikarya</taxon>
        <taxon>Ascomycota</taxon>
        <taxon>Pezizomycotina</taxon>
        <taxon>Sordariomycetes</taxon>
        <taxon>Hypocreomycetidae</taxon>
        <taxon>Hypocreales</taxon>
        <taxon>Hypocreaceae</taxon>
        <taxon>Trichoderma</taxon>
    </lineage>
</organism>
<evidence type="ECO:0000256" key="3">
    <source>
        <dbReference type="ARBA" id="ARBA00022490"/>
    </source>
</evidence>
<evidence type="ECO:0000256" key="1">
    <source>
        <dbReference type="ARBA" id="ARBA00004496"/>
    </source>
</evidence>
<dbReference type="Pfam" id="PF00012">
    <property type="entry name" value="HSP70"/>
    <property type="match status" value="1"/>
</dbReference>
<dbReference type="FunFam" id="3.30.420.40:FF:000026">
    <property type="entry name" value="Heat shock protein 70"/>
    <property type="match status" value="1"/>
</dbReference>
<evidence type="ECO:0000256" key="8">
    <source>
        <dbReference type="ARBA" id="ARBA00048056"/>
    </source>
</evidence>
<dbReference type="InterPro" id="IPR016040">
    <property type="entry name" value="NAD(P)-bd_dom"/>
</dbReference>
<dbReference type="FunFam" id="2.60.34.10:FF:000004">
    <property type="entry name" value="Heat shock protein SSB1"/>
    <property type="match status" value="1"/>
</dbReference>
<evidence type="ECO:0000313" key="12">
    <source>
        <dbReference type="Proteomes" id="UP000236290"/>
    </source>
</evidence>
<dbReference type="PROSITE" id="PS00297">
    <property type="entry name" value="HSP70_1"/>
    <property type="match status" value="1"/>
</dbReference>
<dbReference type="FunFam" id="3.30.30.30:FF:000005">
    <property type="entry name" value="Heat shock protein ssb1"/>
    <property type="match status" value="1"/>
</dbReference>